<comment type="caution">
    <text evidence="2">The sequence shown here is derived from an EMBL/GenBank/DDBJ whole genome shotgun (WGS) entry which is preliminary data.</text>
</comment>
<evidence type="ECO:0000313" key="3">
    <source>
        <dbReference type="Proteomes" id="UP001432027"/>
    </source>
</evidence>
<sequence>LTDSKDVKMLWEKHRRIASQPNTSSRKYIKINFEDERRMSLARGATNSAPKTKISLLTSAYRSPSDDVPPPLPSLPRPSSKVANSGGRDASMTHPNSTKKEQAIRPS</sequence>
<dbReference type="Proteomes" id="UP001432027">
    <property type="component" value="Unassembled WGS sequence"/>
</dbReference>
<evidence type="ECO:0000256" key="1">
    <source>
        <dbReference type="SAM" id="MobiDB-lite"/>
    </source>
</evidence>
<organism evidence="2 3">
    <name type="scientific">Pristionchus entomophagus</name>
    <dbReference type="NCBI Taxonomy" id="358040"/>
    <lineage>
        <taxon>Eukaryota</taxon>
        <taxon>Metazoa</taxon>
        <taxon>Ecdysozoa</taxon>
        <taxon>Nematoda</taxon>
        <taxon>Chromadorea</taxon>
        <taxon>Rhabditida</taxon>
        <taxon>Rhabditina</taxon>
        <taxon>Diplogasteromorpha</taxon>
        <taxon>Diplogasteroidea</taxon>
        <taxon>Neodiplogasteridae</taxon>
        <taxon>Pristionchus</taxon>
    </lineage>
</organism>
<feature type="non-terminal residue" evidence="2">
    <location>
        <position position="1"/>
    </location>
</feature>
<name>A0AAV5TPG1_9BILA</name>
<reference evidence="2" key="1">
    <citation type="submission" date="2023-10" db="EMBL/GenBank/DDBJ databases">
        <title>Genome assembly of Pristionchus species.</title>
        <authorList>
            <person name="Yoshida K."/>
            <person name="Sommer R.J."/>
        </authorList>
    </citation>
    <scope>NUCLEOTIDE SEQUENCE</scope>
    <source>
        <strain evidence="2">RS0144</strain>
    </source>
</reference>
<proteinExistence type="predicted"/>
<feature type="region of interest" description="Disordered" evidence="1">
    <location>
        <begin position="42"/>
        <end position="107"/>
    </location>
</feature>
<keyword evidence="3" id="KW-1185">Reference proteome</keyword>
<feature type="compositionally biased region" description="Basic and acidic residues" evidence="1">
    <location>
        <begin position="98"/>
        <end position="107"/>
    </location>
</feature>
<dbReference type="EMBL" id="BTSX01000004">
    <property type="protein sequence ID" value="GMS96135.1"/>
    <property type="molecule type" value="Genomic_DNA"/>
</dbReference>
<accession>A0AAV5TPG1</accession>
<gene>
    <name evidence="2" type="ORF">PENTCL1PPCAC_18310</name>
</gene>
<evidence type="ECO:0000313" key="2">
    <source>
        <dbReference type="EMBL" id="GMS96135.1"/>
    </source>
</evidence>
<feature type="compositionally biased region" description="Pro residues" evidence="1">
    <location>
        <begin position="67"/>
        <end position="76"/>
    </location>
</feature>
<protein>
    <submittedName>
        <fullName evidence="2">Uncharacterized protein</fullName>
    </submittedName>
</protein>
<dbReference type="AlphaFoldDB" id="A0AAV5TPG1"/>
<feature type="compositionally biased region" description="Polar residues" evidence="1">
    <location>
        <begin position="45"/>
        <end position="61"/>
    </location>
</feature>